<organism evidence="1 2">
    <name type="scientific">Ancylobacter oerskovii</name>
    <dbReference type="NCBI Taxonomy" id="459519"/>
    <lineage>
        <taxon>Bacteria</taxon>
        <taxon>Pseudomonadati</taxon>
        <taxon>Pseudomonadota</taxon>
        <taxon>Alphaproteobacteria</taxon>
        <taxon>Hyphomicrobiales</taxon>
        <taxon>Xanthobacteraceae</taxon>
        <taxon>Ancylobacter</taxon>
    </lineage>
</organism>
<dbReference type="Proteomes" id="UP001597299">
    <property type="component" value="Unassembled WGS sequence"/>
</dbReference>
<evidence type="ECO:0000313" key="2">
    <source>
        <dbReference type="Proteomes" id="UP001597299"/>
    </source>
</evidence>
<keyword evidence="2" id="KW-1185">Reference proteome</keyword>
<reference evidence="2" key="1">
    <citation type="journal article" date="2019" name="Int. J. Syst. Evol. Microbiol.">
        <title>The Global Catalogue of Microorganisms (GCM) 10K type strain sequencing project: providing services to taxonomists for standard genome sequencing and annotation.</title>
        <authorList>
            <consortium name="The Broad Institute Genomics Platform"/>
            <consortium name="The Broad Institute Genome Sequencing Center for Infectious Disease"/>
            <person name="Wu L."/>
            <person name="Ma J."/>
        </authorList>
    </citation>
    <scope>NUCLEOTIDE SEQUENCE [LARGE SCALE GENOMIC DNA]</scope>
    <source>
        <strain evidence="2">CCM 7435</strain>
    </source>
</reference>
<comment type="caution">
    <text evidence="1">The sequence shown here is derived from an EMBL/GenBank/DDBJ whole genome shotgun (WGS) entry which is preliminary data.</text>
</comment>
<protein>
    <submittedName>
        <fullName evidence="1">Amidoligase family protein</fullName>
    </submittedName>
</protein>
<accession>A0ABW4YYD4</accession>
<dbReference type="RefSeq" id="WP_213350286.1">
    <property type="nucleotide sequence ID" value="NZ_JAHBGB010000002.1"/>
</dbReference>
<dbReference type="EMBL" id="JBHUHD010000001">
    <property type="protein sequence ID" value="MFD2141190.1"/>
    <property type="molecule type" value="Genomic_DNA"/>
</dbReference>
<name>A0ABW4YYD4_9HYPH</name>
<gene>
    <name evidence="1" type="ORF">ACFSNC_12305</name>
</gene>
<dbReference type="InterPro" id="IPR022025">
    <property type="entry name" value="Amidoligase_2"/>
</dbReference>
<proteinExistence type="predicted"/>
<sequence length="303" mass="33268">MPVSTSQVSSIAHNASQTSSRRVGVEIEFVDLSVRDAAFALERRFGGQLVEEDPQAFHLIGSRLGAMRVELDVRHVHPGRGAGNPLAGLPRRLTTALGSLLAPFVPREIIIGPLERSELDGVDEVVATLRAAGASGDGTTLLDSLGLHFNIAQPSEDEREIVATFKAFLTLEPELRRANGEGVLTRLHAPPPYPPAYVRRVLAPDYWPDLETFRHDYLAANPTRKRSLDLLPLLLHFHAGTSLPRFAGKVRPRPAFHYRLPLARVGRPGWTIAADWERWTEVERLAAEIAAAAPRREAGPGPR</sequence>
<dbReference type="Pfam" id="PF12224">
    <property type="entry name" value="Amidoligase_2"/>
    <property type="match status" value="1"/>
</dbReference>
<evidence type="ECO:0000313" key="1">
    <source>
        <dbReference type="EMBL" id="MFD2141190.1"/>
    </source>
</evidence>